<keyword evidence="2 5" id="KW-0812">Transmembrane</keyword>
<dbReference type="EMBL" id="CAJFCW020000004">
    <property type="protein sequence ID" value="CAG9114706.1"/>
    <property type="molecule type" value="Genomic_DNA"/>
</dbReference>
<dbReference type="GO" id="GO:0016020">
    <property type="term" value="C:membrane"/>
    <property type="evidence" value="ECO:0007669"/>
    <property type="project" value="UniProtKB-SubCell"/>
</dbReference>
<organism evidence="6 7">
    <name type="scientific">Bursaphelenchus okinawaensis</name>
    <dbReference type="NCBI Taxonomy" id="465554"/>
    <lineage>
        <taxon>Eukaryota</taxon>
        <taxon>Metazoa</taxon>
        <taxon>Ecdysozoa</taxon>
        <taxon>Nematoda</taxon>
        <taxon>Chromadorea</taxon>
        <taxon>Rhabditida</taxon>
        <taxon>Tylenchina</taxon>
        <taxon>Tylenchomorpha</taxon>
        <taxon>Aphelenchoidea</taxon>
        <taxon>Aphelenchoididae</taxon>
        <taxon>Bursaphelenchus</taxon>
    </lineage>
</organism>
<dbReference type="OrthoDB" id="5853355at2759"/>
<evidence type="ECO:0000313" key="6">
    <source>
        <dbReference type="EMBL" id="CAD5221183.1"/>
    </source>
</evidence>
<dbReference type="Proteomes" id="UP000614601">
    <property type="component" value="Unassembled WGS sequence"/>
</dbReference>
<feature type="transmembrane region" description="Helical" evidence="5">
    <location>
        <begin position="71"/>
        <end position="93"/>
    </location>
</feature>
<dbReference type="PANTHER" id="PTHR46561:SF11">
    <property type="entry name" value="SERPENTINE RECEPTOR CLASS ALPHA_BETA-14"/>
    <property type="match status" value="1"/>
</dbReference>
<feature type="transmembrane region" description="Helical" evidence="5">
    <location>
        <begin position="113"/>
        <end position="135"/>
    </location>
</feature>
<evidence type="ECO:0008006" key="8">
    <source>
        <dbReference type="Google" id="ProtNLM"/>
    </source>
</evidence>
<feature type="transmembrane region" description="Helical" evidence="5">
    <location>
        <begin position="156"/>
        <end position="176"/>
    </location>
</feature>
<evidence type="ECO:0000256" key="4">
    <source>
        <dbReference type="ARBA" id="ARBA00023136"/>
    </source>
</evidence>
<evidence type="ECO:0000313" key="7">
    <source>
        <dbReference type="Proteomes" id="UP000614601"/>
    </source>
</evidence>
<comment type="caution">
    <text evidence="6">The sequence shown here is derived from an EMBL/GenBank/DDBJ whole genome shotgun (WGS) entry which is preliminary data.</text>
</comment>
<keyword evidence="3 5" id="KW-1133">Transmembrane helix</keyword>
<evidence type="ECO:0000256" key="2">
    <source>
        <dbReference type="ARBA" id="ARBA00022692"/>
    </source>
</evidence>
<proteinExistence type="predicted"/>
<reference evidence="6" key="1">
    <citation type="submission" date="2020-09" db="EMBL/GenBank/DDBJ databases">
        <authorList>
            <person name="Kikuchi T."/>
        </authorList>
    </citation>
    <scope>NUCLEOTIDE SEQUENCE</scope>
    <source>
        <strain evidence="6">SH1</strain>
    </source>
</reference>
<dbReference type="EMBL" id="CAJFDH010000004">
    <property type="protein sequence ID" value="CAD5221183.1"/>
    <property type="molecule type" value="Genomic_DNA"/>
</dbReference>
<dbReference type="Proteomes" id="UP000783686">
    <property type="component" value="Unassembled WGS sequence"/>
</dbReference>
<protein>
    <recommendedName>
        <fullName evidence="8">G_PROTEIN_RECEP_F1_2 domain-containing protein</fullName>
    </recommendedName>
</protein>
<keyword evidence="7" id="KW-1185">Reference proteome</keyword>
<gene>
    <name evidence="6" type="ORF">BOKJ2_LOCUS9317</name>
</gene>
<dbReference type="Pfam" id="PF10292">
    <property type="entry name" value="7TM_GPCR_Srab"/>
    <property type="match status" value="1"/>
</dbReference>
<dbReference type="InterPro" id="IPR019408">
    <property type="entry name" value="7TM_GPCR_serpentine_rcpt_Srab"/>
</dbReference>
<evidence type="ECO:0000256" key="3">
    <source>
        <dbReference type="ARBA" id="ARBA00022989"/>
    </source>
</evidence>
<dbReference type="AlphaFoldDB" id="A0A811KYP5"/>
<name>A0A811KYP5_9BILA</name>
<evidence type="ECO:0000256" key="1">
    <source>
        <dbReference type="ARBA" id="ARBA00004141"/>
    </source>
</evidence>
<feature type="transmembrane region" description="Helical" evidence="5">
    <location>
        <begin position="209"/>
        <end position="227"/>
    </location>
</feature>
<accession>A0A811KYP5</accession>
<evidence type="ECO:0000256" key="5">
    <source>
        <dbReference type="SAM" id="Phobius"/>
    </source>
</evidence>
<keyword evidence="4 5" id="KW-0472">Membrane</keyword>
<comment type="subcellular location">
    <subcellularLocation>
        <location evidence="1">Membrane</location>
        <topology evidence="1">Multi-pass membrane protein</topology>
    </subcellularLocation>
</comment>
<feature type="transmembrane region" description="Helical" evidence="5">
    <location>
        <begin position="25"/>
        <end position="50"/>
    </location>
</feature>
<sequence>MATLSCALLVHLLRKYDVFHINFRTILWNILICVMCNNIIQCIRPFIAVYQTYDMDSRSQYEDSTCSELNVLPVPFCVFITLSGIVMCVERLYATFAYAIYEYENYTWLYDRVFLVMWVIFVICSLGNVFDYTSADFNYFECSFIQMTKNPLKTHWHILIMAVFQAVYIVIFSSVVSLNKEKQTVYIKNHYNSLSPRFQIGENIKATRLLVHFTVVVFIAMLVIMGTKSADYAIVYHWYVPYLPHPIPRFLRQNEVIHQGATAELPTTVTSGHGKKCGLVSSSNNQYIDLLTNSWEDAMHLG</sequence>
<dbReference type="PANTHER" id="PTHR46561">
    <property type="entry name" value="SERPENTINE RECEPTOR, CLASS AB (CLASS A-LIKE)-RELATED"/>
    <property type="match status" value="1"/>
</dbReference>
<dbReference type="InterPro" id="IPR053286">
    <property type="entry name" value="Nematode_rcpt-like_srab"/>
</dbReference>